<dbReference type="eggNOG" id="COG0279">
    <property type="taxonomic scope" value="Bacteria"/>
</dbReference>
<dbReference type="Pfam" id="PF13580">
    <property type="entry name" value="SIS_2"/>
    <property type="match status" value="1"/>
</dbReference>
<dbReference type="InterPro" id="IPR046348">
    <property type="entry name" value="SIS_dom_sf"/>
</dbReference>
<name>Q01S95_SOLUE</name>
<dbReference type="InParanoid" id="Q01S95"/>
<dbReference type="Gene3D" id="3.40.50.10490">
    <property type="entry name" value="Glucose-6-phosphate isomerase like protein, domain 1"/>
    <property type="match status" value="1"/>
</dbReference>
<sequence length="201" mass="21492">MAAPASKAFQEAVLRKCRESAETKEKFFAANSGVLEEVCGRVATALSAGHQLFVMGNGGSSCDALHVAVEFVHPIIEKRRAFPARALTSDTALLTAIGNDADFSQTFAEQLRVFGKAGDVALGISTSGMSANVNYGLQAAREMGMLTVAFSGKDGGRSKDAAEYCLTVPSFSIHRIQEVHTTLLHVLWDMVHVMLGEEDII</sequence>
<protein>
    <submittedName>
        <fullName evidence="2">Phosphoheptose isomerase</fullName>
        <ecNumber evidence="2">5.3.1.-</ecNumber>
    </submittedName>
</protein>
<dbReference type="PROSITE" id="PS51464">
    <property type="entry name" value="SIS"/>
    <property type="match status" value="1"/>
</dbReference>
<dbReference type="FunCoup" id="Q01S95">
    <property type="interactions" value="167"/>
</dbReference>
<dbReference type="STRING" id="234267.Acid_6553"/>
<dbReference type="CDD" id="cd05006">
    <property type="entry name" value="SIS_GmhA"/>
    <property type="match status" value="1"/>
</dbReference>
<dbReference type="InterPro" id="IPR050099">
    <property type="entry name" value="SIS_GmhA/DiaA_subfam"/>
</dbReference>
<dbReference type="KEGG" id="sus:Acid_6553"/>
<reference evidence="2" key="1">
    <citation type="submission" date="2006-10" db="EMBL/GenBank/DDBJ databases">
        <title>Complete sequence of Solibacter usitatus Ellin6076.</title>
        <authorList>
            <consortium name="US DOE Joint Genome Institute"/>
            <person name="Copeland A."/>
            <person name="Lucas S."/>
            <person name="Lapidus A."/>
            <person name="Barry K."/>
            <person name="Detter J.C."/>
            <person name="Glavina del Rio T."/>
            <person name="Hammon N."/>
            <person name="Israni S."/>
            <person name="Dalin E."/>
            <person name="Tice H."/>
            <person name="Pitluck S."/>
            <person name="Thompson L.S."/>
            <person name="Brettin T."/>
            <person name="Bruce D."/>
            <person name="Han C."/>
            <person name="Tapia R."/>
            <person name="Gilna P."/>
            <person name="Schmutz J."/>
            <person name="Larimer F."/>
            <person name="Land M."/>
            <person name="Hauser L."/>
            <person name="Kyrpides N."/>
            <person name="Mikhailova N."/>
            <person name="Janssen P.H."/>
            <person name="Kuske C.R."/>
            <person name="Richardson P."/>
        </authorList>
    </citation>
    <scope>NUCLEOTIDE SEQUENCE</scope>
    <source>
        <strain evidence="2">Ellin6076</strain>
    </source>
</reference>
<gene>
    <name evidence="2" type="ordered locus">Acid_6553</name>
</gene>
<dbReference type="InterPro" id="IPR001347">
    <property type="entry name" value="SIS_dom"/>
</dbReference>
<keyword evidence="2" id="KW-0413">Isomerase</keyword>
<dbReference type="HOGENOM" id="CLU_080999_3_0_0"/>
<dbReference type="GO" id="GO:1901135">
    <property type="term" value="P:carbohydrate derivative metabolic process"/>
    <property type="evidence" value="ECO:0007669"/>
    <property type="project" value="InterPro"/>
</dbReference>
<dbReference type="PANTHER" id="PTHR30390:SF6">
    <property type="entry name" value="DNAA INITIATOR-ASSOCIATING PROTEIN DIAA"/>
    <property type="match status" value="1"/>
</dbReference>
<dbReference type="OrthoDB" id="9781311at2"/>
<dbReference type="SUPFAM" id="SSF53697">
    <property type="entry name" value="SIS domain"/>
    <property type="match status" value="1"/>
</dbReference>
<dbReference type="GO" id="GO:0016853">
    <property type="term" value="F:isomerase activity"/>
    <property type="evidence" value="ECO:0007669"/>
    <property type="project" value="UniProtKB-KW"/>
</dbReference>
<dbReference type="EC" id="5.3.1.-" evidence="2"/>
<evidence type="ECO:0000313" key="2">
    <source>
        <dbReference type="EMBL" id="ABJ87475.1"/>
    </source>
</evidence>
<feature type="domain" description="SIS" evidence="1">
    <location>
        <begin position="42"/>
        <end position="201"/>
    </location>
</feature>
<proteinExistence type="predicted"/>
<accession>Q01S95</accession>
<dbReference type="GO" id="GO:0097367">
    <property type="term" value="F:carbohydrate derivative binding"/>
    <property type="evidence" value="ECO:0007669"/>
    <property type="project" value="InterPro"/>
</dbReference>
<organism evidence="2">
    <name type="scientific">Solibacter usitatus (strain Ellin6076)</name>
    <dbReference type="NCBI Taxonomy" id="234267"/>
    <lineage>
        <taxon>Bacteria</taxon>
        <taxon>Pseudomonadati</taxon>
        <taxon>Acidobacteriota</taxon>
        <taxon>Terriglobia</taxon>
        <taxon>Bryobacterales</taxon>
        <taxon>Solibacteraceae</taxon>
        <taxon>Candidatus Solibacter</taxon>
    </lineage>
</organism>
<dbReference type="EMBL" id="CP000473">
    <property type="protein sequence ID" value="ABJ87475.1"/>
    <property type="molecule type" value="Genomic_DNA"/>
</dbReference>
<dbReference type="PANTHER" id="PTHR30390">
    <property type="entry name" value="SEDOHEPTULOSE 7-PHOSPHATE ISOMERASE / DNAA INITIATOR-ASSOCIATING FACTOR FOR REPLICATION INITIATION"/>
    <property type="match status" value="1"/>
</dbReference>
<evidence type="ECO:0000259" key="1">
    <source>
        <dbReference type="PROSITE" id="PS51464"/>
    </source>
</evidence>
<dbReference type="AlphaFoldDB" id="Q01S95"/>
<dbReference type="InterPro" id="IPR035461">
    <property type="entry name" value="GmhA/DiaA"/>
</dbReference>